<dbReference type="EMBL" id="JAEUBE010000327">
    <property type="protein sequence ID" value="KAH3664256.1"/>
    <property type="molecule type" value="Genomic_DNA"/>
</dbReference>
<feature type="compositionally biased region" description="Basic and acidic residues" evidence="5">
    <location>
        <begin position="17"/>
        <end position="28"/>
    </location>
</feature>
<dbReference type="GO" id="GO:0046854">
    <property type="term" value="P:phosphatidylinositol phosphate biosynthetic process"/>
    <property type="evidence" value="ECO:0007669"/>
    <property type="project" value="TreeGrafter"/>
</dbReference>
<dbReference type="OrthoDB" id="2573163at2759"/>
<evidence type="ECO:0000313" key="7">
    <source>
        <dbReference type="Proteomes" id="UP000769157"/>
    </source>
</evidence>
<evidence type="ECO:0000256" key="4">
    <source>
        <dbReference type="RuleBase" id="RU363090"/>
    </source>
</evidence>
<dbReference type="RefSeq" id="XP_046060528.1">
    <property type="nucleotide sequence ID" value="XM_046205705.1"/>
</dbReference>
<name>A0A9P8P3B0_9ASCO</name>
<evidence type="ECO:0000256" key="3">
    <source>
        <dbReference type="ARBA" id="ARBA00022777"/>
    </source>
</evidence>
<organism evidence="6 7">
    <name type="scientific">Ogataea philodendri</name>
    <dbReference type="NCBI Taxonomy" id="1378263"/>
    <lineage>
        <taxon>Eukaryota</taxon>
        <taxon>Fungi</taxon>
        <taxon>Dikarya</taxon>
        <taxon>Ascomycota</taxon>
        <taxon>Saccharomycotina</taxon>
        <taxon>Pichiomycetes</taxon>
        <taxon>Pichiales</taxon>
        <taxon>Pichiaceae</taxon>
        <taxon>Ogataea</taxon>
    </lineage>
</organism>
<accession>A0A9P8P3B0</accession>
<dbReference type="PANTHER" id="PTHR12400">
    <property type="entry name" value="INOSITOL POLYPHOSPHATE KINASE"/>
    <property type="match status" value="1"/>
</dbReference>
<gene>
    <name evidence="6" type="ORF">OGAPHI_004608</name>
</gene>
<evidence type="ECO:0000256" key="1">
    <source>
        <dbReference type="ARBA" id="ARBA00007374"/>
    </source>
</evidence>
<keyword evidence="2 4" id="KW-0808">Transferase</keyword>
<dbReference type="GO" id="GO:0005737">
    <property type="term" value="C:cytoplasm"/>
    <property type="evidence" value="ECO:0007669"/>
    <property type="project" value="TreeGrafter"/>
</dbReference>
<comment type="similarity">
    <text evidence="1 4">Belongs to the inositol phosphokinase (IPK) family.</text>
</comment>
<evidence type="ECO:0000313" key="6">
    <source>
        <dbReference type="EMBL" id="KAH3664256.1"/>
    </source>
</evidence>
<feature type="compositionally biased region" description="Polar residues" evidence="5">
    <location>
        <begin position="59"/>
        <end position="90"/>
    </location>
</feature>
<sequence length="789" mass="89098">MSDKSFNLRNSPPLSQEPDKARHQDETKSSNMAGRKAAKSLRLFRGSDSSDNLLKPSKDSNFSSSLDTEKSSFYSEQQPSSGRKSVTITSFDVEPHKSHSSRGITSLPPLEPVSSATYIPHTPIDSLFKPVPEHLTAAAEFDHDDQDSDVLSEIEEIEEAIEQENRKKFGSNESASESSSSINSVESSSYQQGDVSTEKFPLAVELQPFKNRVGGHTAIFKFSHRAVCKALVNRENTWYENIELTHPELLKFMPRYIGVLNVRYGSAAEDGDDLTSLEHVPSLSTSVKEELPPEVVLDDNKHIFPESFWSHYPTKSPGQDEPRRFSYSDPESLTGSPQISEARDTSDFWGATKVNTKLQELVLTEVFAPIKEYTKSFQSRSVHRHHHHKACSFSGPRRFRSHRHSTSGIGSSFGKGLAVSFEDRTPGSQTSPQLTAKPDHLQKHSSSMLDLKKLANGDQSVFPDRETLISKIKWLPNENEPNDIFDMDRDAASDSAILDEEAISFTSPPLLSSPAPSARTRKHTRFERFILLEDLTSGMKHPCVLDLKMGTRQYGVEATAKKRASQRKKCQQTTSRRLGIRVCGMQVWDLKRNNYINRDKYFGRKLNVGSDFVRSLARFLYDGLSIYSVVKHLPNLIENLKELSKVFAKLPGYRLYGSSILLMYDSDADHAKSQSTLIVRLIDFAQCVIAKEPLPANTTYPPEHENCPDLGYLRGIQSLMFYLKLIFKEFTGLQYNNYTEAITVMEKLKSTVLSRGCEWLDNFEEETSTEFDFDQVPQYVHTDYDDVSE</sequence>
<dbReference type="InterPro" id="IPR005522">
    <property type="entry name" value="IPK"/>
</dbReference>
<keyword evidence="7" id="KW-1185">Reference proteome</keyword>
<reference evidence="6" key="2">
    <citation type="submission" date="2021-01" db="EMBL/GenBank/DDBJ databases">
        <authorList>
            <person name="Schikora-Tamarit M.A."/>
        </authorList>
    </citation>
    <scope>NUCLEOTIDE SEQUENCE</scope>
    <source>
        <strain evidence="6">CBS6075</strain>
    </source>
</reference>
<dbReference type="Pfam" id="PF03770">
    <property type="entry name" value="IPK"/>
    <property type="match status" value="1"/>
</dbReference>
<reference evidence="6" key="1">
    <citation type="journal article" date="2021" name="Open Biol.">
        <title>Shared evolutionary footprints suggest mitochondrial oxidative damage underlies multiple complex I losses in fungi.</title>
        <authorList>
            <person name="Schikora-Tamarit M.A."/>
            <person name="Marcet-Houben M."/>
            <person name="Nosek J."/>
            <person name="Gabaldon T."/>
        </authorList>
    </citation>
    <scope>NUCLEOTIDE SEQUENCE</scope>
    <source>
        <strain evidence="6">CBS6075</strain>
    </source>
</reference>
<feature type="region of interest" description="Disordered" evidence="5">
    <location>
        <begin position="162"/>
        <end position="190"/>
    </location>
</feature>
<dbReference type="AlphaFoldDB" id="A0A9P8P3B0"/>
<dbReference type="GO" id="GO:0005634">
    <property type="term" value="C:nucleus"/>
    <property type="evidence" value="ECO:0007669"/>
    <property type="project" value="TreeGrafter"/>
</dbReference>
<comment type="caution">
    <text evidence="6">The sequence shown here is derived from an EMBL/GenBank/DDBJ whole genome shotgun (WGS) entry which is preliminary data.</text>
</comment>
<keyword evidence="3 4" id="KW-0418">Kinase</keyword>
<dbReference type="GeneID" id="70236573"/>
<dbReference type="GO" id="GO:0032958">
    <property type="term" value="P:inositol phosphate biosynthetic process"/>
    <property type="evidence" value="ECO:0007669"/>
    <property type="project" value="InterPro"/>
</dbReference>
<dbReference type="Proteomes" id="UP000769157">
    <property type="component" value="Unassembled WGS sequence"/>
</dbReference>
<protein>
    <recommendedName>
        <fullName evidence="4">Kinase</fullName>
        <ecNumber evidence="4">2.7.-.-</ecNumber>
    </recommendedName>
</protein>
<dbReference type="GO" id="GO:0008440">
    <property type="term" value="F:inositol-1,4,5-trisphosphate 3-kinase activity"/>
    <property type="evidence" value="ECO:0007669"/>
    <property type="project" value="TreeGrafter"/>
</dbReference>
<dbReference type="EC" id="2.7.-.-" evidence="4"/>
<dbReference type="GO" id="GO:0000824">
    <property type="term" value="F:inositol-1,4,5,6-tetrakisphosphate 3-kinase activity"/>
    <property type="evidence" value="ECO:0007669"/>
    <property type="project" value="TreeGrafter"/>
</dbReference>
<dbReference type="InterPro" id="IPR038286">
    <property type="entry name" value="IPK_sf"/>
</dbReference>
<feature type="compositionally biased region" description="Low complexity" evidence="5">
    <location>
        <begin position="171"/>
        <end position="189"/>
    </location>
</feature>
<evidence type="ECO:0000256" key="5">
    <source>
        <dbReference type="SAM" id="MobiDB-lite"/>
    </source>
</evidence>
<dbReference type="SUPFAM" id="SSF56104">
    <property type="entry name" value="SAICAR synthase-like"/>
    <property type="match status" value="1"/>
</dbReference>
<dbReference type="Gene3D" id="3.30.470.160">
    <property type="entry name" value="Inositol polyphosphate kinase"/>
    <property type="match status" value="1"/>
</dbReference>
<proteinExistence type="inferred from homology"/>
<feature type="compositionally biased region" description="Polar residues" evidence="5">
    <location>
        <begin position="329"/>
        <end position="339"/>
    </location>
</feature>
<feature type="compositionally biased region" description="Polar residues" evidence="5">
    <location>
        <begin position="1"/>
        <end position="14"/>
    </location>
</feature>
<feature type="region of interest" description="Disordered" evidence="5">
    <location>
        <begin position="313"/>
        <end position="341"/>
    </location>
</feature>
<feature type="region of interest" description="Disordered" evidence="5">
    <location>
        <begin position="1"/>
        <end position="112"/>
    </location>
</feature>
<dbReference type="PANTHER" id="PTHR12400:SF21">
    <property type="entry name" value="KINASE"/>
    <property type="match status" value="1"/>
</dbReference>
<evidence type="ECO:0000256" key="2">
    <source>
        <dbReference type="ARBA" id="ARBA00022679"/>
    </source>
</evidence>
<feature type="region of interest" description="Disordered" evidence="5">
    <location>
        <begin position="392"/>
        <end position="445"/>
    </location>
</feature>